<organism evidence="2 3">
    <name type="scientific">Tachysurus vachellii</name>
    <name type="common">Darkbarbel catfish</name>
    <name type="synonym">Pelteobagrus vachellii</name>
    <dbReference type="NCBI Taxonomy" id="175792"/>
    <lineage>
        <taxon>Eukaryota</taxon>
        <taxon>Metazoa</taxon>
        <taxon>Chordata</taxon>
        <taxon>Craniata</taxon>
        <taxon>Vertebrata</taxon>
        <taxon>Euteleostomi</taxon>
        <taxon>Actinopterygii</taxon>
        <taxon>Neopterygii</taxon>
        <taxon>Teleostei</taxon>
        <taxon>Ostariophysi</taxon>
        <taxon>Siluriformes</taxon>
        <taxon>Bagridae</taxon>
        <taxon>Tachysurus</taxon>
    </lineage>
</organism>
<evidence type="ECO:0000259" key="1">
    <source>
        <dbReference type="Pfam" id="PF13349"/>
    </source>
</evidence>
<proteinExistence type="predicted"/>
<comment type="caution">
    <text evidence="2">The sequence shown here is derived from an EMBL/GenBank/DDBJ whole genome shotgun (WGS) entry which is preliminary data.</text>
</comment>
<keyword evidence="3" id="KW-1185">Reference proteome</keyword>
<evidence type="ECO:0000313" key="2">
    <source>
        <dbReference type="EMBL" id="KAK2838472.1"/>
    </source>
</evidence>
<gene>
    <name evidence="2" type="ORF">Q7C36_013286</name>
</gene>
<dbReference type="AlphaFoldDB" id="A0AA88SMB7"/>
<dbReference type="Pfam" id="PF13349">
    <property type="entry name" value="DUF4097"/>
    <property type="match status" value="1"/>
</dbReference>
<dbReference type="EMBL" id="JAVHJS010000013">
    <property type="protein sequence ID" value="KAK2838472.1"/>
    <property type="molecule type" value="Genomic_DNA"/>
</dbReference>
<feature type="domain" description="DUF4097" evidence="1">
    <location>
        <begin position="113"/>
        <end position="291"/>
    </location>
</feature>
<dbReference type="PANTHER" id="PTHR34094:SF1">
    <property type="entry name" value="PROTEIN FAM185A"/>
    <property type="match status" value="1"/>
</dbReference>
<reference evidence="2" key="1">
    <citation type="submission" date="2023-08" db="EMBL/GenBank/DDBJ databases">
        <title>Pelteobagrus vachellii genome.</title>
        <authorList>
            <person name="Liu H."/>
        </authorList>
    </citation>
    <scope>NUCLEOTIDE SEQUENCE</scope>
    <source>
        <strain evidence="2">PRFRI_2022a</strain>
        <tissue evidence="2">Muscle</tissue>
    </source>
</reference>
<dbReference type="InterPro" id="IPR025164">
    <property type="entry name" value="Toastrack_DUF4097"/>
</dbReference>
<dbReference type="Gene3D" id="2.160.20.120">
    <property type="match status" value="1"/>
</dbReference>
<protein>
    <recommendedName>
        <fullName evidence="1">DUF4097 domain-containing protein</fullName>
    </recommendedName>
</protein>
<name>A0AA88SMB7_TACVA</name>
<accession>A0AA88SMB7</accession>
<sequence length="365" mass="39299">MRRGLFYGITSLKHPRECLRSRVFRVFRCFSDAALDPLKQWTFTVSPFIKISVNVHCNVSVQPLDAHTCPGADRVFVAVRGRSGDDVTAHEALQVHYNKQNKELKVISDQPVNNNLLIDITSPINSDLCVVSRGNGSVRIQNMENDLCQVQIENGHCILQSVKSHKVQVQSSGGNITGMGTIHGDVEIITAGPSRVDIKKVQGTSINMSTEHGQLNVKAVYAESSAVASCSGKIHIGHVHGEAFVKSDTGDIIIDSSSSVLTASSDSGNIDVHVSQTAELHTKQGSVSVRVPSTLKAWVRLCGMAVDASSEIAQKTLIKSSEGKTVLTGPLNGGTQEDCWISATADRGAVNIKTQSWFETLKLGS</sequence>
<dbReference type="Proteomes" id="UP001187315">
    <property type="component" value="Unassembled WGS sequence"/>
</dbReference>
<evidence type="ECO:0000313" key="3">
    <source>
        <dbReference type="Proteomes" id="UP001187315"/>
    </source>
</evidence>
<dbReference type="PANTHER" id="PTHR34094">
    <property type="match status" value="1"/>
</dbReference>